<comment type="similarity">
    <text evidence="7">Belongs to the binding-protein-dependent transport system permease family.</text>
</comment>
<evidence type="ECO:0000256" key="1">
    <source>
        <dbReference type="ARBA" id="ARBA00004651"/>
    </source>
</evidence>
<keyword evidence="3" id="KW-1003">Cell membrane</keyword>
<keyword evidence="6 7" id="KW-0472">Membrane</keyword>
<evidence type="ECO:0000256" key="2">
    <source>
        <dbReference type="ARBA" id="ARBA00022448"/>
    </source>
</evidence>
<keyword evidence="2 7" id="KW-0813">Transport</keyword>
<sequence length="228" mass="25708">MPEHWLFSNYQSAWELGVSGFFKNSVIITVLTVIVTVTVSSLAAYALSRFQYIGRDLFLFIVATGFMFSPQVSLIPLYGLIQDLGIYNTYWSLVLPYAAFRMPIIILLIRAFFLGIPRDYAESAFIDGCTSWGVFRKIYLPISRPIMFTGVLLTAYFAWNEFMFANIFIDDESLKPITSGLFVFKDALRTDWGPLIAGLTISALPLVILFIFIQKQFVRGLAEGGLKG</sequence>
<feature type="transmembrane region" description="Helical" evidence="7">
    <location>
        <begin position="57"/>
        <end position="78"/>
    </location>
</feature>
<reference evidence="9 10" key="1">
    <citation type="submission" date="2022-05" db="EMBL/GenBank/DDBJ databases">
        <title>Genome Sequencing of Bee-Associated Microbes.</title>
        <authorList>
            <person name="Dunlap C."/>
        </authorList>
    </citation>
    <scope>NUCLEOTIDE SEQUENCE [LARGE SCALE GENOMIC DNA]</scope>
    <source>
        <strain evidence="9 10">NRRL B-14421</strain>
    </source>
</reference>
<dbReference type="Proteomes" id="UP001527099">
    <property type="component" value="Unassembled WGS sequence"/>
</dbReference>
<evidence type="ECO:0000313" key="9">
    <source>
        <dbReference type="EMBL" id="MCY9693228.1"/>
    </source>
</evidence>
<evidence type="ECO:0000313" key="10">
    <source>
        <dbReference type="Proteomes" id="UP001527099"/>
    </source>
</evidence>
<accession>A0ABT4GAU0</accession>
<feature type="transmembrane region" description="Helical" evidence="7">
    <location>
        <begin position="192"/>
        <end position="213"/>
    </location>
</feature>
<keyword evidence="10" id="KW-1185">Reference proteome</keyword>
<dbReference type="PANTHER" id="PTHR43744:SF12">
    <property type="entry name" value="ABC TRANSPORTER PERMEASE PROTEIN MG189-RELATED"/>
    <property type="match status" value="1"/>
</dbReference>
<dbReference type="CDD" id="cd06261">
    <property type="entry name" value="TM_PBP2"/>
    <property type="match status" value="1"/>
</dbReference>
<dbReference type="Gene3D" id="1.10.3720.10">
    <property type="entry name" value="MetI-like"/>
    <property type="match status" value="1"/>
</dbReference>
<feature type="domain" description="ABC transmembrane type-1" evidence="8">
    <location>
        <begin position="22"/>
        <end position="213"/>
    </location>
</feature>
<feature type="transmembrane region" description="Helical" evidence="7">
    <location>
        <begin position="90"/>
        <end position="113"/>
    </location>
</feature>
<dbReference type="SUPFAM" id="SSF161098">
    <property type="entry name" value="MetI-like"/>
    <property type="match status" value="1"/>
</dbReference>
<name>A0ABT4GAU0_9BACL</name>
<dbReference type="EMBL" id="JAMDMX010000028">
    <property type="protein sequence ID" value="MCY9693228.1"/>
    <property type="molecule type" value="Genomic_DNA"/>
</dbReference>
<organism evidence="9 10">
    <name type="scientific">Paenibacillus alginolyticus</name>
    <dbReference type="NCBI Taxonomy" id="59839"/>
    <lineage>
        <taxon>Bacteria</taxon>
        <taxon>Bacillati</taxon>
        <taxon>Bacillota</taxon>
        <taxon>Bacilli</taxon>
        <taxon>Bacillales</taxon>
        <taxon>Paenibacillaceae</taxon>
        <taxon>Paenibacillus</taxon>
    </lineage>
</organism>
<feature type="transmembrane region" description="Helical" evidence="7">
    <location>
        <begin position="26"/>
        <end position="45"/>
    </location>
</feature>
<feature type="transmembrane region" description="Helical" evidence="7">
    <location>
        <begin position="146"/>
        <end position="169"/>
    </location>
</feature>
<keyword evidence="4 7" id="KW-0812">Transmembrane</keyword>
<evidence type="ECO:0000256" key="7">
    <source>
        <dbReference type="RuleBase" id="RU363032"/>
    </source>
</evidence>
<dbReference type="InterPro" id="IPR000515">
    <property type="entry name" value="MetI-like"/>
</dbReference>
<evidence type="ECO:0000256" key="4">
    <source>
        <dbReference type="ARBA" id="ARBA00022692"/>
    </source>
</evidence>
<comment type="subcellular location">
    <subcellularLocation>
        <location evidence="1 7">Cell membrane</location>
        <topology evidence="1 7">Multi-pass membrane protein</topology>
    </subcellularLocation>
</comment>
<dbReference type="InterPro" id="IPR035906">
    <property type="entry name" value="MetI-like_sf"/>
</dbReference>
<proteinExistence type="inferred from homology"/>
<evidence type="ECO:0000256" key="6">
    <source>
        <dbReference type="ARBA" id="ARBA00023136"/>
    </source>
</evidence>
<dbReference type="Pfam" id="PF00528">
    <property type="entry name" value="BPD_transp_1"/>
    <property type="match status" value="1"/>
</dbReference>
<gene>
    <name evidence="9" type="ORF">M5X19_10060</name>
</gene>
<dbReference type="PROSITE" id="PS50928">
    <property type="entry name" value="ABC_TM1"/>
    <property type="match status" value="1"/>
</dbReference>
<dbReference type="RefSeq" id="WP_268614730.1">
    <property type="nucleotide sequence ID" value="NZ_JAMDMX010000028.1"/>
</dbReference>
<evidence type="ECO:0000259" key="8">
    <source>
        <dbReference type="PROSITE" id="PS50928"/>
    </source>
</evidence>
<evidence type="ECO:0000256" key="5">
    <source>
        <dbReference type="ARBA" id="ARBA00022989"/>
    </source>
</evidence>
<protein>
    <submittedName>
        <fullName evidence="9">Carbohydrate ABC transporter permease</fullName>
    </submittedName>
</protein>
<dbReference type="PANTHER" id="PTHR43744">
    <property type="entry name" value="ABC TRANSPORTER PERMEASE PROTEIN MG189-RELATED-RELATED"/>
    <property type="match status" value="1"/>
</dbReference>
<keyword evidence="5 7" id="KW-1133">Transmembrane helix</keyword>
<comment type="caution">
    <text evidence="9">The sequence shown here is derived from an EMBL/GenBank/DDBJ whole genome shotgun (WGS) entry which is preliminary data.</text>
</comment>
<evidence type="ECO:0000256" key="3">
    <source>
        <dbReference type="ARBA" id="ARBA00022475"/>
    </source>
</evidence>